<comment type="caution">
    <text evidence="2">The sequence shown here is derived from an EMBL/GenBank/DDBJ whole genome shotgun (WGS) entry which is preliminary data.</text>
</comment>
<dbReference type="GO" id="GO:0004523">
    <property type="term" value="F:RNA-DNA hybrid ribonuclease activity"/>
    <property type="evidence" value="ECO:0007669"/>
    <property type="project" value="InterPro"/>
</dbReference>
<protein>
    <recommendedName>
        <fullName evidence="1">RNase H type-1 domain-containing protein</fullName>
    </recommendedName>
</protein>
<proteinExistence type="predicted"/>
<dbReference type="CDD" id="cd06222">
    <property type="entry name" value="RNase_H_like"/>
    <property type="match status" value="1"/>
</dbReference>
<dbReference type="InterPro" id="IPR052929">
    <property type="entry name" value="RNase_H-like_EbsB-rel"/>
</dbReference>
<gene>
    <name evidence="2" type="ORF">CXB51_014828</name>
</gene>
<dbReference type="EMBL" id="JAHUZN010000006">
    <property type="protein sequence ID" value="KAG8491453.1"/>
    <property type="molecule type" value="Genomic_DNA"/>
</dbReference>
<accession>A0A8J6D511</accession>
<dbReference type="GO" id="GO:0003676">
    <property type="term" value="F:nucleic acid binding"/>
    <property type="evidence" value="ECO:0007669"/>
    <property type="project" value="InterPro"/>
</dbReference>
<dbReference type="AlphaFoldDB" id="A0A8J6D511"/>
<dbReference type="Gene3D" id="3.30.420.10">
    <property type="entry name" value="Ribonuclease H-like superfamily/Ribonuclease H"/>
    <property type="match status" value="1"/>
</dbReference>
<evidence type="ECO:0000313" key="3">
    <source>
        <dbReference type="Proteomes" id="UP000701853"/>
    </source>
</evidence>
<dbReference type="InterPro" id="IPR036397">
    <property type="entry name" value="RNaseH_sf"/>
</dbReference>
<dbReference type="PANTHER" id="PTHR47074:SF61">
    <property type="entry name" value="RNASE H TYPE-1 DOMAIN-CONTAINING PROTEIN"/>
    <property type="match status" value="1"/>
</dbReference>
<dbReference type="Proteomes" id="UP000701853">
    <property type="component" value="Chromosome 6"/>
</dbReference>
<dbReference type="InterPro" id="IPR044730">
    <property type="entry name" value="RNase_H-like_dom_plant"/>
</dbReference>
<dbReference type="PANTHER" id="PTHR47074">
    <property type="entry name" value="BNAC02G40300D PROTEIN"/>
    <property type="match status" value="1"/>
</dbReference>
<feature type="domain" description="RNase H type-1" evidence="1">
    <location>
        <begin position="259"/>
        <end position="342"/>
    </location>
</feature>
<evidence type="ECO:0000259" key="1">
    <source>
        <dbReference type="Pfam" id="PF13456"/>
    </source>
</evidence>
<keyword evidence="3" id="KW-1185">Reference proteome</keyword>
<dbReference type="InterPro" id="IPR002156">
    <property type="entry name" value="RNaseH_domain"/>
</dbReference>
<sequence length="395" mass="46308">MESRLRSNLSYTWKGVWAAKGLLKLGMYWRVGSGSSISIWNDAWEPRLEDYRLQRNVIGQHCNLVSELLDQHSRQWKEEIITHIMSVDKVRKVLSIPLSRHWQEDKQAWRAKAFGEYSKRRLRNTIACPRCTHDDEFLEHAFRDCQGDFEDVKYLLVYVNVVRKLQTMDRLVICEFLIRFMQNNYLCHLGFGGDRNKQVHEMKIRHNIETVRFITAYLKGLEEIKGHLSARCVQKARWRPLEGSSDCGMRMILNDYVPTPFAEEVIACLEGVQMGLDLGFQRVILEGDSFTVVKKLQNKNKDISEINPIIEDVKRVSQGFVECRFNFVGRNINETSHRLTKEGLVNGETSYLMERTPKAVWKATEEDSRWAELGHLHRFGFLGRDPWEEIKGFYM</sequence>
<reference evidence="2 3" key="1">
    <citation type="journal article" date="2021" name="bioRxiv">
        <title>The Gossypium anomalum genome as a resource for cotton improvement and evolutionary analysis of hybrid incompatibility.</title>
        <authorList>
            <person name="Grover C.E."/>
            <person name="Yuan D."/>
            <person name="Arick M.A."/>
            <person name="Miller E.R."/>
            <person name="Hu G."/>
            <person name="Peterson D.G."/>
            <person name="Wendel J.F."/>
            <person name="Udall J.A."/>
        </authorList>
    </citation>
    <scope>NUCLEOTIDE SEQUENCE [LARGE SCALE GENOMIC DNA]</scope>
    <source>
        <strain evidence="2">JFW-Udall</strain>
        <tissue evidence="2">Leaf</tissue>
    </source>
</reference>
<name>A0A8J6D511_9ROSI</name>
<dbReference type="Pfam" id="PF13456">
    <property type="entry name" value="RVT_3"/>
    <property type="match status" value="1"/>
</dbReference>
<evidence type="ECO:0000313" key="2">
    <source>
        <dbReference type="EMBL" id="KAG8491453.1"/>
    </source>
</evidence>
<organism evidence="2 3">
    <name type="scientific">Gossypium anomalum</name>
    <dbReference type="NCBI Taxonomy" id="47600"/>
    <lineage>
        <taxon>Eukaryota</taxon>
        <taxon>Viridiplantae</taxon>
        <taxon>Streptophyta</taxon>
        <taxon>Embryophyta</taxon>
        <taxon>Tracheophyta</taxon>
        <taxon>Spermatophyta</taxon>
        <taxon>Magnoliopsida</taxon>
        <taxon>eudicotyledons</taxon>
        <taxon>Gunneridae</taxon>
        <taxon>Pentapetalae</taxon>
        <taxon>rosids</taxon>
        <taxon>malvids</taxon>
        <taxon>Malvales</taxon>
        <taxon>Malvaceae</taxon>
        <taxon>Malvoideae</taxon>
        <taxon>Gossypium</taxon>
    </lineage>
</organism>
<dbReference type="OrthoDB" id="959921at2759"/>